<accession>A0ABR2KTV9</accession>
<evidence type="ECO:0000313" key="2">
    <source>
        <dbReference type="Proteomes" id="UP001470230"/>
    </source>
</evidence>
<proteinExistence type="predicted"/>
<gene>
    <name evidence="1" type="ORF">M9Y10_022865</name>
</gene>
<comment type="caution">
    <text evidence="1">The sequence shown here is derived from an EMBL/GenBank/DDBJ whole genome shotgun (WGS) entry which is preliminary data.</text>
</comment>
<dbReference type="EMBL" id="JAPFFF010000003">
    <property type="protein sequence ID" value="KAK8894431.1"/>
    <property type="molecule type" value="Genomic_DNA"/>
</dbReference>
<sequence>MGCCSSGVEKQKGINESYIEIPLLQTSRTTENTNKTPYYTMDDIPRKPSYEGNIIEHSTLSVVATPEVEESRKQTFKECFSHIDVNTFQNVPFMSVQSHLSAPQYDSLQQSQFQTHKFEEYSQFLDRVINSILVPLQEMKVQDETNLTTLLDQ</sequence>
<protein>
    <submittedName>
        <fullName evidence="1">Uncharacterized protein</fullName>
    </submittedName>
</protein>
<evidence type="ECO:0000313" key="1">
    <source>
        <dbReference type="EMBL" id="KAK8894431.1"/>
    </source>
</evidence>
<organism evidence="1 2">
    <name type="scientific">Tritrichomonas musculus</name>
    <dbReference type="NCBI Taxonomy" id="1915356"/>
    <lineage>
        <taxon>Eukaryota</taxon>
        <taxon>Metamonada</taxon>
        <taxon>Parabasalia</taxon>
        <taxon>Tritrichomonadida</taxon>
        <taxon>Tritrichomonadidae</taxon>
        <taxon>Tritrichomonas</taxon>
    </lineage>
</organism>
<keyword evidence="2" id="KW-1185">Reference proteome</keyword>
<dbReference type="Proteomes" id="UP001470230">
    <property type="component" value="Unassembled WGS sequence"/>
</dbReference>
<name>A0ABR2KTV9_9EUKA</name>
<reference evidence="1 2" key="1">
    <citation type="submission" date="2024-04" db="EMBL/GenBank/DDBJ databases">
        <title>Tritrichomonas musculus Genome.</title>
        <authorList>
            <person name="Alves-Ferreira E."/>
            <person name="Grigg M."/>
            <person name="Lorenzi H."/>
            <person name="Galac M."/>
        </authorList>
    </citation>
    <scope>NUCLEOTIDE SEQUENCE [LARGE SCALE GENOMIC DNA]</scope>
    <source>
        <strain evidence="1 2">EAF2021</strain>
    </source>
</reference>